<gene>
    <name evidence="5" type="ORF">HRJ34_17370</name>
</gene>
<dbReference type="InterPro" id="IPR050641">
    <property type="entry name" value="RIFMO-like"/>
</dbReference>
<evidence type="ECO:0000313" key="5">
    <source>
        <dbReference type="EMBL" id="QTH20119.1"/>
    </source>
</evidence>
<comment type="cofactor">
    <cofactor evidence="1">
        <name>FAD</name>
        <dbReference type="ChEBI" id="CHEBI:57692"/>
    </cofactor>
</comment>
<dbReference type="NCBIfam" id="NF004780">
    <property type="entry name" value="PRK06126.1"/>
    <property type="match status" value="1"/>
</dbReference>
<proteinExistence type="predicted"/>
<dbReference type="Proteomes" id="UP000664914">
    <property type="component" value="Chromosome"/>
</dbReference>
<reference evidence="5" key="1">
    <citation type="submission" date="2020-07" db="EMBL/GenBank/DDBJ databases">
        <authorList>
            <person name="Camacho E."/>
        </authorList>
    </citation>
    <scope>NUCLEOTIDE SEQUENCE</scope>
    <source>
        <strain evidence="5">MPO218</strain>
    </source>
</reference>
<feature type="domain" description="FAD-binding" evidence="4">
    <location>
        <begin position="14"/>
        <end position="376"/>
    </location>
</feature>
<name>A0A975CZU8_9SPHN</name>
<dbReference type="GO" id="GO:0071949">
    <property type="term" value="F:FAD binding"/>
    <property type="evidence" value="ECO:0007669"/>
    <property type="project" value="InterPro"/>
</dbReference>
<protein>
    <submittedName>
        <fullName evidence="5">FAD-dependent oxidoreductase</fullName>
    </submittedName>
</protein>
<sequence length="559" mass="60241">MSNVEAVAGRLPSRTEVLIVGAGPVGLTLSLELSRYGIDHVLVSDGDGPSTHPKCNTTNARSMEHFRRLGLSRALRFGGLAENYPTDIVYLTRLGGEEIGRIRFPTARQAAEHDGRKSGPWLTPELQHRISQIFLERILLDEARGRPRAGIFLQRRLLDYRDDGTGVDAVIEPVEGGEPQVVRSRWIIGCDGARSAVRRVAGIAYEGESGADRPMFGGTMVATYYRSRRLAELFAGREGFMYWTVNPDIRSVTVAIDGKDSFLTHIQVPAEASPEAMDPRDFLRRVAGEDIDVEIMSSAVWNAGLRLVARELVKGRAVLAGDAAHLFTPTGGFGMNTGIDDVANLAWKLAADVQGWGGPALVASYDAERRPIAHRNTLAASEVADILGAFPVPDAIEGAGVAGEQARELVRDAIAHVAVEEFGTVGVQLGARYEGSPIVVPDGTPPPADSRTRYVPTARPGSRLPHFLLDGGVPIFDRLGIGLTLLDFSDGGADPRPLLETARARGIDVAYVAIASAERPASIGADIVMVRPDGHVAWRGDRLPDDGDAFFDRILGWLC</sequence>
<reference evidence="5" key="2">
    <citation type="submission" date="2021-04" db="EMBL/GenBank/DDBJ databases">
        <title>Isolation and genomic analysis of the ibuprofen-degrading bacterium Sphingomonas strain MPO218.</title>
        <authorList>
            <person name="Aulestia M."/>
            <person name="Flores A."/>
            <person name="Mangas E.L."/>
            <person name="Perez-Pulido A.J."/>
            <person name="Santero E."/>
            <person name="Camacho E.M."/>
        </authorList>
    </citation>
    <scope>NUCLEOTIDE SEQUENCE</scope>
    <source>
        <strain evidence="5">MPO218</strain>
    </source>
</reference>
<dbReference type="InterPro" id="IPR002938">
    <property type="entry name" value="FAD-bd"/>
</dbReference>
<dbReference type="GO" id="GO:0016709">
    <property type="term" value="F:oxidoreductase activity, acting on paired donors, with incorporation or reduction of molecular oxygen, NAD(P)H as one donor, and incorporation of one atom of oxygen"/>
    <property type="evidence" value="ECO:0007669"/>
    <property type="project" value="UniProtKB-ARBA"/>
</dbReference>
<evidence type="ECO:0000256" key="3">
    <source>
        <dbReference type="ARBA" id="ARBA00022827"/>
    </source>
</evidence>
<dbReference type="PANTHER" id="PTHR43004">
    <property type="entry name" value="TRK SYSTEM POTASSIUM UPTAKE PROTEIN"/>
    <property type="match status" value="1"/>
</dbReference>
<dbReference type="EMBL" id="CP059319">
    <property type="protein sequence ID" value="QTH20119.1"/>
    <property type="molecule type" value="Genomic_DNA"/>
</dbReference>
<dbReference type="Pfam" id="PF21274">
    <property type="entry name" value="Rng_hyd_C"/>
    <property type="match status" value="1"/>
</dbReference>
<accession>A0A975CZU8</accession>
<evidence type="ECO:0000259" key="4">
    <source>
        <dbReference type="Pfam" id="PF01494"/>
    </source>
</evidence>
<evidence type="ECO:0000256" key="2">
    <source>
        <dbReference type="ARBA" id="ARBA00022630"/>
    </source>
</evidence>
<dbReference type="RefSeq" id="WP_208631957.1">
    <property type="nucleotide sequence ID" value="NZ_CP059319.1"/>
</dbReference>
<dbReference type="SUPFAM" id="SSF51905">
    <property type="entry name" value="FAD/NAD(P)-binding domain"/>
    <property type="match status" value="1"/>
</dbReference>
<dbReference type="Gene3D" id="3.40.30.120">
    <property type="match status" value="1"/>
</dbReference>
<keyword evidence="3" id="KW-0274">FAD</keyword>
<keyword evidence="2" id="KW-0285">Flavoprotein</keyword>
<dbReference type="PRINTS" id="PR00420">
    <property type="entry name" value="RNGMNOXGNASE"/>
</dbReference>
<dbReference type="Pfam" id="PF01494">
    <property type="entry name" value="FAD_binding_3"/>
    <property type="match status" value="1"/>
</dbReference>
<dbReference type="Gene3D" id="3.50.50.60">
    <property type="entry name" value="FAD/NAD(P)-binding domain"/>
    <property type="match status" value="1"/>
</dbReference>
<evidence type="ECO:0000313" key="6">
    <source>
        <dbReference type="Proteomes" id="UP000664914"/>
    </source>
</evidence>
<dbReference type="PANTHER" id="PTHR43004:SF19">
    <property type="entry name" value="BINDING MONOOXYGENASE, PUTATIVE (JCVI)-RELATED"/>
    <property type="match status" value="1"/>
</dbReference>
<dbReference type="InterPro" id="IPR036188">
    <property type="entry name" value="FAD/NAD-bd_sf"/>
</dbReference>
<dbReference type="AlphaFoldDB" id="A0A975CZU8"/>
<dbReference type="Gene3D" id="3.30.9.10">
    <property type="entry name" value="D-Amino Acid Oxidase, subunit A, domain 2"/>
    <property type="match status" value="1"/>
</dbReference>
<organism evidence="5 6">
    <name type="scientific">Rhizorhabdus wittichii</name>
    <dbReference type="NCBI Taxonomy" id="160791"/>
    <lineage>
        <taxon>Bacteria</taxon>
        <taxon>Pseudomonadati</taxon>
        <taxon>Pseudomonadota</taxon>
        <taxon>Alphaproteobacteria</taxon>
        <taxon>Sphingomonadales</taxon>
        <taxon>Sphingomonadaceae</taxon>
        <taxon>Rhizorhabdus</taxon>
    </lineage>
</organism>
<evidence type="ECO:0000256" key="1">
    <source>
        <dbReference type="ARBA" id="ARBA00001974"/>
    </source>
</evidence>